<name>A0ABP7F5V4_9ACTN</name>
<accession>A0ABP7F5V4</accession>
<evidence type="ECO:0000259" key="1">
    <source>
        <dbReference type="Pfam" id="PF08450"/>
    </source>
</evidence>
<dbReference type="SUPFAM" id="SSF63829">
    <property type="entry name" value="Calcium-dependent phosphotriesterase"/>
    <property type="match status" value="1"/>
</dbReference>
<dbReference type="PANTHER" id="PTHR47572">
    <property type="entry name" value="LIPOPROTEIN-RELATED"/>
    <property type="match status" value="1"/>
</dbReference>
<feature type="domain" description="SMP-30/Gluconolactonase/LRE-like region" evidence="1">
    <location>
        <begin position="17"/>
        <end position="269"/>
    </location>
</feature>
<evidence type="ECO:0000313" key="2">
    <source>
        <dbReference type="EMBL" id="GAA3731922.1"/>
    </source>
</evidence>
<dbReference type="Pfam" id="PF08450">
    <property type="entry name" value="SGL"/>
    <property type="match status" value="1"/>
</dbReference>
<gene>
    <name evidence="2" type="ORF">GCM10022402_10780</name>
</gene>
<dbReference type="InterPro" id="IPR013658">
    <property type="entry name" value="SGL"/>
</dbReference>
<dbReference type="InterPro" id="IPR005511">
    <property type="entry name" value="SMP-30"/>
</dbReference>
<dbReference type="InterPro" id="IPR051262">
    <property type="entry name" value="SMP-30/CGR1_Lactonase"/>
</dbReference>
<sequence length="300" mass="30917">MSGGWPRPRVVGEGLDFPEGPVYLGGGAVAAVEMRGQRVTRIDPDGATTTLGRLGGGPNGAALGADGAIYVANNGGLAAADDGGYWHAPEPMDGCVQRVAGGAVSTVAADLPGDPPHRPNDLCFGPDGRLYVTDSHNWEDLRNLRPGRIVAIGPGGEVEQVAEMAAMPNGIGFAPDAERMFVAQSLTRKVWAYPWSPAGLGEPEVVCKLPSGSPDGFCFDAEGNLYVCGSVGHVIHVFAPSGKLLRSIDTEPGAQPTNCCIGDGQLFVTYSMPGRVVAYDIDAAPLELFAFNLAGVGGGS</sequence>
<dbReference type="Proteomes" id="UP001500908">
    <property type="component" value="Unassembled WGS sequence"/>
</dbReference>
<protein>
    <submittedName>
        <fullName evidence="2">SMP-30/gluconolactonase/LRE family protein</fullName>
    </submittedName>
</protein>
<proteinExistence type="predicted"/>
<organism evidence="2 3">
    <name type="scientific">Salinactinospora qingdaonensis</name>
    <dbReference type="NCBI Taxonomy" id="702744"/>
    <lineage>
        <taxon>Bacteria</taxon>
        <taxon>Bacillati</taxon>
        <taxon>Actinomycetota</taxon>
        <taxon>Actinomycetes</taxon>
        <taxon>Streptosporangiales</taxon>
        <taxon>Nocardiopsidaceae</taxon>
        <taxon>Salinactinospora</taxon>
    </lineage>
</organism>
<dbReference type="PRINTS" id="PR01790">
    <property type="entry name" value="SMP30FAMILY"/>
</dbReference>
<reference evidence="3" key="1">
    <citation type="journal article" date="2019" name="Int. J. Syst. Evol. Microbiol.">
        <title>The Global Catalogue of Microorganisms (GCM) 10K type strain sequencing project: providing services to taxonomists for standard genome sequencing and annotation.</title>
        <authorList>
            <consortium name="The Broad Institute Genomics Platform"/>
            <consortium name="The Broad Institute Genome Sequencing Center for Infectious Disease"/>
            <person name="Wu L."/>
            <person name="Ma J."/>
        </authorList>
    </citation>
    <scope>NUCLEOTIDE SEQUENCE [LARGE SCALE GENOMIC DNA]</scope>
    <source>
        <strain evidence="3">JCM 17137</strain>
    </source>
</reference>
<comment type="caution">
    <text evidence="2">The sequence shown here is derived from an EMBL/GenBank/DDBJ whole genome shotgun (WGS) entry which is preliminary data.</text>
</comment>
<keyword evidence="3" id="KW-1185">Reference proteome</keyword>
<dbReference type="PANTHER" id="PTHR47572:SF5">
    <property type="entry name" value="BLR2277 PROTEIN"/>
    <property type="match status" value="1"/>
</dbReference>
<dbReference type="InterPro" id="IPR011042">
    <property type="entry name" value="6-blade_b-propeller_TolB-like"/>
</dbReference>
<dbReference type="RefSeq" id="WP_344967886.1">
    <property type="nucleotide sequence ID" value="NZ_BAABDD010000003.1"/>
</dbReference>
<evidence type="ECO:0000313" key="3">
    <source>
        <dbReference type="Proteomes" id="UP001500908"/>
    </source>
</evidence>
<dbReference type="Gene3D" id="2.120.10.30">
    <property type="entry name" value="TolB, C-terminal domain"/>
    <property type="match status" value="1"/>
</dbReference>
<dbReference type="EMBL" id="BAABDD010000003">
    <property type="protein sequence ID" value="GAA3731922.1"/>
    <property type="molecule type" value="Genomic_DNA"/>
</dbReference>